<organism evidence="1 2">
    <name type="scientific">Holothuria leucospilota</name>
    <name type="common">Black long sea cucumber</name>
    <name type="synonym">Mertensiothuria leucospilota</name>
    <dbReference type="NCBI Taxonomy" id="206669"/>
    <lineage>
        <taxon>Eukaryota</taxon>
        <taxon>Metazoa</taxon>
        <taxon>Echinodermata</taxon>
        <taxon>Eleutherozoa</taxon>
        <taxon>Echinozoa</taxon>
        <taxon>Holothuroidea</taxon>
        <taxon>Aspidochirotacea</taxon>
        <taxon>Aspidochirotida</taxon>
        <taxon>Holothuriidae</taxon>
        <taxon>Holothuria</taxon>
    </lineage>
</organism>
<comment type="caution">
    <text evidence="1">The sequence shown here is derived from an EMBL/GenBank/DDBJ whole genome shotgun (WGS) entry which is preliminary data.</text>
</comment>
<dbReference type="EMBL" id="JAIZAY010000013">
    <property type="protein sequence ID" value="KAJ8030096.1"/>
    <property type="molecule type" value="Genomic_DNA"/>
</dbReference>
<dbReference type="AlphaFoldDB" id="A0A9Q1BP58"/>
<evidence type="ECO:0000313" key="2">
    <source>
        <dbReference type="Proteomes" id="UP001152320"/>
    </source>
</evidence>
<accession>A0A9Q1BP58</accession>
<proteinExistence type="predicted"/>
<reference evidence="1" key="1">
    <citation type="submission" date="2021-10" db="EMBL/GenBank/DDBJ databases">
        <title>Tropical sea cucumber genome reveals ecological adaptation and Cuvierian tubules defense mechanism.</title>
        <authorList>
            <person name="Chen T."/>
        </authorList>
    </citation>
    <scope>NUCLEOTIDE SEQUENCE</scope>
    <source>
        <strain evidence="1">Nanhai2018</strain>
        <tissue evidence="1">Muscle</tissue>
    </source>
</reference>
<dbReference type="Proteomes" id="UP001152320">
    <property type="component" value="Chromosome 13"/>
</dbReference>
<name>A0A9Q1BP58_HOLLE</name>
<gene>
    <name evidence="1" type="ORF">HOLleu_26381</name>
</gene>
<evidence type="ECO:0000313" key="1">
    <source>
        <dbReference type="EMBL" id="KAJ8030096.1"/>
    </source>
</evidence>
<keyword evidence="2" id="KW-1185">Reference proteome</keyword>
<sequence length="61" mass="6930">MGSNGEVDKELRTSLMDQEGLRRLCGGLSLNIPLRRWLMALFEPMVEPSGKPSWIEEIADR</sequence>
<protein>
    <submittedName>
        <fullName evidence="1">Uncharacterized protein</fullName>
    </submittedName>
</protein>